<evidence type="ECO:0008006" key="10">
    <source>
        <dbReference type="Google" id="ProtNLM"/>
    </source>
</evidence>
<dbReference type="Pfam" id="PF05620">
    <property type="entry name" value="TMEM208_SND2"/>
    <property type="match status" value="1"/>
</dbReference>
<dbReference type="GO" id="GO:0005789">
    <property type="term" value="C:endoplasmic reticulum membrane"/>
    <property type="evidence" value="ECO:0007669"/>
    <property type="project" value="UniProtKB-SubCell"/>
</dbReference>
<gene>
    <name evidence="8" type="ORF">CYMTET_23670</name>
</gene>
<keyword evidence="5 7" id="KW-1133">Transmembrane helix</keyword>
<feature type="transmembrane region" description="Helical" evidence="7">
    <location>
        <begin position="99"/>
        <end position="120"/>
    </location>
</feature>
<dbReference type="InterPro" id="IPR008506">
    <property type="entry name" value="SND2/TMEM208"/>
</dbReference>
<evidence type="ECO:0000256" key="6">
    <source>
        <dbReference type="ARBA" id="ARBA00023136"/>
    </source>
</evidence>
<evidence type="ECO:0000256" key="7">
    <source>
        <dbReference type="SAM" id="Phobius"/>
    </source>
</evidence>
<evidence type="ECO:0000256" key="4">
    <source>
        <dbReference type="ARBA" id="ARBA00022824"/>
    </source>
</evidence>
<dbReference type="EMBL" id="LGRX02012190">
    <property type="protein sequence ID" value="KAK3267796.1"/>
    <property type="molecule type" value="Genomic_DNA"/>
</dbReference>
<dbReference type="GO" id="GO:0005773">
    <property type="term" value="C:vacuole"/>
    <property type="evidence" value="ECO:0007669"/>
    <property type="project" value="GOC"/>
</dbReference>
<evidence type="ECO:0000256" key="2">
    <source>
        <dbReference type="ARBA" id="ARBA00009950"/>
    </source>
</evidence>
<evidence type="ECO:0000313" key="9">
    <source>
        <dbReference type="Proteomes" id="UP001190700"/>
    </source>
</evidence>
<dbReference type="AlphaFoldDB" id="A0AAE0L0Q7"/>
<organism evidence="8 9">
    <name type="scientific">Cymbomonas tetramitiformis</name>
    <dbReference type="NCBI Taxonomy" id="36881"/>
    <lineage>
        <taxon>Eukaryota</taxon>
        <taxon>Viridiplantae</taxon>
        <taxon>Chlorophyta</taxon>
        <taxon>Pyramimonadophyceae</taxon>
        <taxon>Pyramimonadales</taxon>
        <taxon>Pyramimonadaceae</taxon>
        <taxon>Cymbomonas</taxon>
    </lineage>
</organism>
<feature type="transmembrane region" description="Helical" evidence="7">
    <location>
        <begin position="44"/>
        <end position="62"/>
    </location>
</feature>
<evidence type="ECO:0000256" key="3">
    <source>
        <dbReference type="ARBA" id="ARBA00022692"/>
    </source>
</evidence>
<feature type="non-terminal residue" evidence="8">
    <location>
        <position position="146"/>
    </location>
</feature>
<keyword evidence="3 7" id="KW-0812">Transmembrane</keyword>
<dbReference type="Proteomes" id="UP001190700">
    <property type="component" value="Unassembled WGS sequence"/>
</dbReference>
<comment type="similarity">
    <text evidence="2">Belongs to the TMEM208 family.</text>
</comment>
<feature type="transmembrane region" description="Helical" evidence="7">
    <location>
        <begin position="21"/>
        <end position="38"/>
    </location>
</feature>
<accession>A0AAE0L0Q7</accession>
<dbReference type="PANTHER" id="PTHR13505">
    <property type="entry name" value="TRANSMEMBRANE PROTEIN 208"/>
    <property type="match status" value="1"/>
</dbReference>
<proteinExistence type="inferred from homology"/>
<dbReference type="PANTHER" id="PTHR13505:SF7">
    <property type="entry name" value="TRANSMEMBRANE PROTEIN 208"/>
    <property type="match status" value="1"/>
</dbReference>
<reference evidence="8 9" key="1">
    <citation type="journal article" date="2015" name="Genome Biol. Evol.">
        <title>Comparative Genomics of a Bacterivorous Green Alga Reveals Evolutionary Causalities and Consequences of Phago-Mixotrophic Mode of Nutrition.</title>
        <authorList>
            <person name="Burns J.A."/>
            <person name="Paasch A."/>
            <person name="Narechania A."/>
            <person name="Kim E."/>
        </authorList>
    </citation>
    <scope>NUCLEOTIDE SEQUENCE [LARGE SCALE GENOMIC DNA]</scope>
    <source>
        <strain evidence="8 9">PLY_AMNH</strain>
    </source>
</reference>
<dbReference type="GO" id="GO:0006624">
    <property type="term" value="P:vacuolar protein processing"/>
    <property type="evidence" value="ECO:0007669"/>
    <property type="project" value="TreeGrafter"/>
</dbReference>
<protein>
    <recommendedName>
        <fullName evidence="10">Transmembrane protein 208</fullName>
    </recommendedName>
</protein>
<keyword evidence="9" id="KW-1185">Reference proteome</keyword>
<name>A0AAE0L0Q7_9CHLO</name>
<evidence type="ECO:0000256" key="5">
    <source>
        <dbReference type="ARBA" id="ARBA00022989"/>
    </source>
</evidence>
<comment type="subcellular location">
    <subcellularLocation>
        <location evidence="1">Endoplasmic reticulum membrane</location>
        <topology evidence="1">Multi-pass membrane protein</topology>
    </subcellularLocation>
</comment>
<evidence type="ECO:0000256" key="1">
    <source>
        <dbReference type="ARBA" id="ARBA00004477"/>
    </source>
</evidence>
<keyword evidence="6 7" id="KW-0472">Membrane</keyword>
<comment type="caution">
    <text evidence="8">The sequence shown here is derived from an EMBL/GenBank/DDBJ whole genome shotgun (WGS) entry which is preliminary data.</text>
</comment>
<evidence type="ECO:0000313" key="8">
    <source>
        <dbReference type="EMBL" id="KAK3267796.1"/>
    </source>
</evidence>
<keyword evidence="4" id="KW-0256">Endoplasmic reticulum</keyword>
<sequence length="146" mass="16398">MAKQGAKKRVEENKSHLKFHLAALVSILALHVVLRFYVFRSTLIWWHYVSIVAGSISNLICYKGIQLCAAPTYGEQGELVDGGLDLATARGLNGYMHDLLYVTLLTQSLVLVSDWFYLIFSVVPGFLAYKLWTDVLAPYIFTPQEG</sequence>